<dbReference type="EMBL" id="CAJVQB010014845">
    <property type="protein sequence ID" value="CAG8771056.1"/>
    <property type="molecule type" value="Genomic_DNA"/>
</dbReference>
<organism evidence="2 3">
    <name type="scientific">Gigaspora margarita</name>
    <dbReference type="NCBI Taxonomy" id="4874"/>
    <lineage>
        <taxon>Eukaryota</taxon>
        <taxon>Fungi</taxon>
        <taxon>Fungi incertae sedis</taxon>
        <taxon>Mucoromycota</taxon>
        <taxon>Glomeromycotina</taxon>
        <taxon>Glomeromycetes</taxon>
        <taxon>Diversisporales</taxon>
        <taxon>Gigasporaceae</taxon>
        <taxon>Gigaspora</taxon>
    </lineage>
</organism>
<proteinExistence type="predicted"/>
<reference evidence="2 3" key="1">
    <citation type="submission" date="2021-06" db="EMBL/GenBank/DDBJ databases">
        <authorList>
            <person name="Kallberg Y."/>
            <person name="Tangrot J."/>
            <person name="Rosling A."/>
        </authorList>
    </citation>
    <scope>NUCLEOTIDE SEQUENCE [LARGE SCALE GENOMIC DNA]</scope>
    <source>
        <strain evidence="2 3">120-4 pot B 10/14</strain>
    </source>
</reference>
<gene>
    <name evidence="2" type="ORF">GMARGA_LOCUS18522</name>
</gene>
<feature type="region of interest" description="Disordered" evidence="1">
    <location>
        <begin position="29"/>
        <end position="49"/>
    </location>
</feature>
<accession>A0ABN7VHD2</accession>
<comment type="caution">
    <text evidence="2">The sequence shown here is derived from an EMBL/GenBank/DDBJ whole genome shotgun (WGS) entry which is preliminary data.</text>
</comment>
<name>A0ABN7VHD2_GIGMA</name>
<dbReference type="Proteomes" id="UP000789901">
    <property type="component" value="Unassembled WGS sequence"/>
</dbReference>
<sequence length="68" mass="8343">SSQKFQDHRKDDTNNKELYTSNYKIEIKENKANSNWKEKREEKRQKHLPNLSYWSVKREDKRKDGLFG</sequence>
<keyword evidence="3" id="KW-1185">Reference proteome</keyword>
<protein>
    <submittedName>
        <fullName evidence="2">25928_t:CDS:1</fullName>
    </submittedName>
</protein>
<evidence type="ECO:0000313" key="2">
    <source>
        <dbReference type="EMBL" id="CAG8771056.1"/>
    </source>
</evidence>
<evidence type="ECO:0000313" key="3">
    <source>
        <dbReference type="Proteomes" id="UP000789901"/>
    </source>
</evidence>
<feature type="compositionally biased region" description="Basic and acidic residues" evidence="1">
    <location>
        <begin position="29"/>
        <end position="44"/>
    </location>
</feature>
<feature type="non-terminal residue" evidence="2">
    <location>
        <position position="1"/>
    </location>
</feature>
<evidence type="ECO:0000256" key="1">
    <source>
        <dbReference type="SAM" id="MobiDB-lite"/>
    </source>
</evidence>